<evidence type="ECO:0000313" key="7">
    <source>
        <dbReference type="Proteomes" id="UP000476064"/>
    </source>
</evidence>
<keyword evidence="3" id="KW-0378">Hydrolase</keyword>
<dbReference type="PANTHER" id="PTHR31609:SF1">
    <property type="entry name" value="CARBOHYDRATE DEACETYLASE"/>
    <property type="match status" value="1"/>
</dbReference>
<reference evidence="6 7" key="1">
    <citation type="submission" date="2020-01" db="EMBL/GenBank/DDBJ databases">
        <title>Paenibacillus sp. nov., isolated from tomato rhizosphere.</title>
        <authorList>
            <person name="Weon H.-Y."/>
            <person name="Lee S.A."/>
        </authorList>
    </citation>
    <scope>NUCLEOTIDE SEQUENCE [LARGE SCALE GENOMIC DNA]</scope>
    <source>
        <strain evidence="6 7">12200R-189</strain>
    </source>
</reference>
<keyword evidence="2" id="KW-0479">Metal-binding</keyword>
<dbReference type="KEGG" id="plyc:GXP70_17780"/>
<dbReference type="Pfam" id="PF04794">
    <property type="entry name" value="YdjC"/>
    <property type="match status" value="1"/>
</dbReference>
<dbReference type="GO" id="GO:0005975">
    <property type="term" value="P:carbohydrate metabolic process"/>
    <property type="evidence" value="ECO:0007669"/>
    <property type="project" value="InterPro"/>
</dbReference>
<dbReference type="Gene3D" id="3.20.20.370">
    <property type="entry name" value="Glycoside hydrolase/deacetylase"/>
    <property type="match status" value="1"/>
</dbReference>
<dbReference type="InterPro" id="IPR006879">
    <property type="entry name" value="YdjC-like"/>
</dbReference>
<dbReference type="PANTHER" id="PTHR31609">
    <property type="entry name" value="YDJC DEACETYLASE FAMILY MEMBER"/>
    <property type="match status" value="1"/>
</dbReference>
<dbReference type="RefSeq" id="WP_162358075.1">
    <property type="nucleotide sequence ID" value="NZ_CP048209.1"/>
</dbReference>
<proteinExistence type="predicted"/>
<dbReference type="EMBL" id="CP048209">
    <property type="protein sequence ID" value="QHT61636.1"/>
    <property type="molecule type" value="Genomic_DNA"/>
</dbReference>
<gene>
    <name evidence="6" type="ORF">GXP70_17780</name>
</gene>
<dbReference type="CDD" id="cd10802">
    <property type="entry name" value="YdjC_TTHB029_like"/>
    <property type="match status" value="1"/>
</dbReference>
<evidence type="ECO:0000256" key="3">
    <source>
        <dbReference type="ARBA" id="ARBA00022801"/>
    </source>
</evidence>
<comment type="cofactor">
    <cofactor evidence="1">
        <name>Mg(2+)</name>
        <dbReference type="ChEBI" id="CHEBI:18420"/>
    </cofactor>
</comment>
<evidence type="ECO:0000256" key="1">
    <source>
        <dbReference type="ARBA" id="ARBA00001946"/>
    </source>
</evidence>
<evidence type="ECO:0000256" key="5">
    <source>
        <dbReference type="ARBA" id="ARBA00023277"/>
    </source>
</evidence>
<dbReference type="AlphaFoldDB" id="A0A6C0FWY8"/>
<evidence type="ECO:0000313" key="6">
    <source>
        <dbReference type="EMBL" id="QHT61636.1"/>
    </source>
</evidence>
<organism evidence="6 7">
    <name type="scientific">Paenibacillus lycopersici</name>
    <dbReference type="NCBI Taxonomy" id="2704462"/>
    <lineage>
        <taxon>Bacteria</taxon>
        <taxon>Bacillati</taxon>
        <taxon>Bacillota</taxon>
        <taxon>Bacilli</taxon>
        <taxon>Bacillales</taxon>
        <taxon>Paenibacillaceae</taxon>
        <taxon>Paenibacillus</taxon>
    </lineage>
</organism>
<dbReference type="InterPro" id="IPR011330">
    <property type="entry name" value="Glyco_hydro/deAcase_b/a-brl"/>
</dbReference>
<dbReference type="GO" id="GO:0016787">
    <property type="term" value="F:hydrolase activity"/>
    <property type="evidence" value="ECO:0007669"/>
    <property type="project" value="UniProtKB-KW"/>
</dbReference>
<accession>A0A6C0FWY8</accession>
<sequence length="306" mass="34124">MTSTAELLGYDPMDRLLIINADDFGVCHSTNRGIQMLLEERTVSSATIMMPCAWAREAAQWSAARTHLDVGVHLTFTSEWEPMKWGPVYRGGATTSMTTSEGYFHKDAKSFERRADAGQVKLEMIAQIEMALTLGIDVTHADNHMGSLYGLQTGRDFLGDAFDVCAMYGLPFRLPRYLLLESGVPAPPELAGQAMKQAEAAARKGVLVLDYLVGLPFRAAQPETYAQFKAQMIGLIGRLRPGVTELILHPSFVTDELAAFHGEPVRRGMELDVFRDRDVQDALRKERIIQIGWRALRQAQRRQAKP</sequence>
<dbReference type="Proteomes" id="UP000476064">
    <property type="component" value="Chromosome"/>
</dbReference>
<evidence type="ECO:0000256" key="4">
    <source>
        <dbReference type="ARBA" id="ARBA00022842"/>
    </source>
</evidence>
<protein>
    <submittedName>
        <fullName evidence="6">ChbG/HpnK family deacetylase</fullName>
    </submittedName>
</protein>
<keyword evidence="7" id="KW-1185">Reference proteome</keyword>
<dbReference type="GO" id="GO:0046872">
    <property type="term" value="F:metal ion binding"/>
    <property type="evidence" value="ECO:0007669"/>
    <property type="project" value="UniProtKB-KW"/>
</dbReference>
<dbReference type="GO" id="GO:0019213">
    <property type="term" value="F:deacetylase activity"/>
    <property type="evidence" value="ECO:0007669"/>
    <property type="project" value="TreeGrafter"/>
</dbReference>
<name>A0A6C0FWY8_9BACL</name>
<evidence type="ECO:0000256" key="2">
    <source>
        <dbReference type="ARBA" id="ARBA00022723"/>
    </source>
</evidence>
<keyword evidence="4" id="KW-0460">Magnesium</keyword>
<dbReference type="SUPFAM" id="SSF88713">
    <property type="entry name" value="Glycoside hydrolase/deacetylase"/>
    <property type="match status" value="1"/>
</dbReference>
<keyword evidence="5" id="KW-0119">Carbohydrate metabolism</keyword>